<dbReference type="OrthoDB" id="3677745at2"/>
<keyword evidence="4" id="KW-1185">Reference proteome</keyword>
<evidence type="ECO:0000256" key="1">
    <source>
        <dbReference type="PROSITE-ProRule" id="PRU00325"/>
    </source>
</evidence>
<evidence type="ECO:0000259" key="2">
    <source>
        <dbReference type="PROSITE" id="PS50966"/>
    </source>
</evidence>
<organism evidence="3 4">
    <name type="scientific">Micromonospora pallida</name>
    <dbReference type="NCBI Taxonomy" id="145854"/>
    <lineage>
        <taxon>Bacteria</taxon>
        <taxon>Bacillati</taxon>
        <taxon>Actinomycetota</taxon>
        <taxon>Actinomycetes</taxon>
        <taxon>Micromonosporales</taxon>
        <taxon>Micromonosporaceae</taxon>
        <taxon>Micromonospora</taxon>
    </lineage>
</organism>
<dbReference type="Proteomes" id="UP000198959">
    <property type="component" value="Unassembled WGS sequence"/>
</dbReference>
<evidence type="ECO:0000313" key="3">
    <source>
        <dbReference type="EMBL" id="SCL22990.1"/>
    </source>
</evidence>
<keyword evidence="1" id="KW-0479">Metal-binding</keyword>
<dbReference type="InterPro" id="IPR007527">
    <property type="entry name" value="Znf_SWIM"/>
</dbReference>
<dbReference type="PROSITE" id="PS50966">
    <property type="entry name" value="ZF_SWIM"/>
    <property type="match status" value="1"/>
</dbReference>
<reference evidence="4" key="1">
    <citation type="submission" date="2016-06" db="EMBL/GenBank/DDBJ databases">
        <authorList>
            <person name="Varghese N."/>
            <person name="Submissions Spin"/>
        </authorList>
    </citation>
    <scope>NUCLEOTIDE SEQUENCE [LARGE SCALE GENOMIC DNA]</scope>
    <source>
        <strain evidence="4">DSM 43817</strain>
    </source>
</reference>
<sequence>MTWLTEAALRRRAGVTLFERGGRCVGDVADVAEEAGTVTATVLSSTGSGATYRVRLDQRDGEPAGNCDCPHGLEGHFCKHCVAVGLRLIGGSSLRATPPPSEVLPGQQQQWQAVEVFLAGRHPYELVELLRDAAQDDPALCHRLWLLATASDPTQLRKQAERLEEGYGAGAGATYAERARAIVFAFSHQPAAHHAAAQEGLRLVVQRLLDAVDQETEHCEPGETTADDDAPVLAVLSVAWREHLRLCQVTPPDAVRLAQWFVGIRLEHPHHGYRFPASDLASLDRVLTACREALATIEGASAQQQTLREEVLEAGGDTDEHVALLAADLSTYRSYARVAEVLVAASRIEEAVGWLERARNPGVKLGDDPRPVAELLAVLYTRQGRLADALQVRRRHFASARTEAAYRALREAASLAGADWPRLRDEALDLLRRTAGPGLPPDTPGGWTATTGPHARSVYTLVHLLIEEGAPDEAWDVARRHGCTGATLVKAANARAVSHPEDAIAVYWSLVDEAFEFHGRDRNRSYERIASLLFVLKDLITRSGGDFRRELATFKVTHSRKRNLIEELARRGL</sequence>
<dbReference type="RefSeq" id="WP_091640721.1">
    <property type="nucleotide sequence ID" value="NZ_FMHW01000002.1"/>
</dbReference>
<dbReference type="EMBL" id="FMHW01000002">
    <property type="protein sequence ID" value="SCL22990.1"/>
    <property type="molecule type" value="Genomic_DNA"/>
</dbReference>
<accession>A0A1C6S127</accession>
<keyword evidence="1" id="KW-0863">Zinc-finger</keyword>
<evidence type="ECO:0000313" key="4">
    <source>
        <dbReference type="Proteomes" id="UP000198959"/>
    </source>
</evidence>
<protein>
    <submittedName>
        <fullName evidence="3">Uncharacterized conserved protein, contains Zn finger domain</fullName>
    </submittedName>
</protein>
<dbReference type="GO" id="GO:0008270">
    <property type="term" value="F:zinc ion binding"/>
    <property type="evidence" value="ECO:0007669"/>
    <property type="project" value="UniProtKB-KW"/>
</dbReference>
<feature type="domain" description="SWIM-type" evidence="2">
    <location>
        <begin position="52"/>
        <end position="89"/>
    </location>
</feature>
<dbReference type="AlphaFoldDB" id="A0A1C6S127"/>
<keyword evidence="1" id="KW-0862">Zinc</keyword>
<dbReference type="STRING" id="145854.GA0074692_1496"/>
<name>A0A1C6S127_9ACTN</name>
<proteinExistence type="predicted"/>
<gene>
    <name evidence="3" type="ORF">GA0074692_1496</name>
</gene>